<sequence>MTAATPSHGRISIGQHLINRLHEAGLRRLYGVPGDFNLEFLELLVKDGRISWIGCCNEMNAAYAADGDARLSGFGAVLTTYGVGDLSALQAVAGARAECVPVLSLAGLPPLNAVDNRFPLHHTLLNGDYEDVRAAYRPYTASQGRVEAHNAAEVIDRAITDVFQQKVPAYLQLPCDLCDVTIPTPRTPLALDLPESDPGTLAMVTSALAGKISQARQGIVLVDALVARYGLEEQVMDFITRTGLPYALLPTSRTVLERNHPLYRGIYNGRASVPAAPGFDLDSYVAGADCVVGVGTRLFEFSTGFFSAAIQSGAWCNVEPYGLRHGFATPALGKGKVVTGARMGDILRATAQALPAPKAASGPAPKRTLPPLATDKAAWNGAVFWNRIAHFLRPEDGIFTDMGTCSANLAAVDLPEGARFNIQTIWAAIGYATPAVMGQQMASLGLGEKRRHVLFTGEGAFQLTAQEISTMMRHHLNPVVFVINNRGYTVERCILGEHAPFNDVAPWRYAALPKALGEEGRSQSFEVRDQQELEVALAAAENPSKLTLIEVHLEPLDAPEGLWKMGKAIADMDYSRSV</sequence>
<evidence type="ECO:0000256" key="8">
    <source>
        <dbReference type="ARBA" id="ARBA00023239"/>
    </source>
</evidence>
<evidence type="ECO:0000313" key="15">
    <source>
        <dbReference type="Proteomes" id="UP000318709"/>
    </source>
</evidence>
<dbReference type="SUPFAM" id="SSF52518">
    <property type="entry name" value="Thiamin diphosphate-binding fold (THDP-binding)"/>
    <property type="match status" value="2"/>
</dbReference>
<dbReference type="Pfam" id="PF02776">
    <property type="entry name" value="TPP_enzyme_N"/>
    <property type="match status" value="1"/>
</dbReference>
<name>A0A4Y6UAF3_9PROT</name>
<gene>
    <name evidence="14" type="ORF">E3E12_08250</name>
</gene>
<dbReference type="GO" id="GO:0000287">
    <property type="term" value="F:magnesium ion binding"/>
    <property type="evidence" value="ECO:0007669"/>
    <property type="project" value="InterPro"/>
</dbReference>
<feature type="domain" description="Thiamine pyrophosphate enzyme TPP-binding" evidence="12">
    <location>
        <begin position="401"/>
        <end position="551"/>
    </location>
</feature>
<dbReference type="RefSeq" id="WP_141443888.1">
    <property type="nucleotide sequence ID" value="NZ_CP038231.1"/>
</dbReference>
<comment type="similarity">
    <text evidence="3 10">Belongs to the TPP enzyme family.</text>
</comment>
<dbReference type="InterPro" id="IPR012110">
    <property type="entry name" value="PDC/IPDC-like"/>
</dbReference>
<evidence type="ECO:0000259" key="11">
    <source>
        <dbReference type="Pfam" id="PF00205"/>
    </source>
</evidence>
<dbReference type="InterPro" id="IPR047213">
    <property type="entry name" value="TPP_PYR_PDC_IPDC-like"/>
</dbReference>
<dbReference type="GO" id="GO:0030976">
    <property type="term" value="F:thiamine pyrophosphate binding"/>
    <property type="evidence" value="ECO:0007669"/>
    <property type="project" value="InterPro"/>
</dbReference>
<dbReference type="FunFam" id="3.40.50.970:FF:000024">
    <property type="entry name" value="Pyruvate decarboxylase isozyme"/>
    <property type="match status" value="1"/>
</dbReference>
<evidence type="ECO:0000256" key="3">
    <source>
        <dbReference type="ARBA" id="ARBA00007812"/>
    </source>
</evidence>
<keyword evidence="5" id="KW-0210">Decarboxylase</keyword>
<dbReference type="Pfam" id="PF02775">
    <property type="entry name" value="TPP_enzyme_C"/>
    <property type="match status" value="1"/>
</dbReference>
<dbReference type="PIRSF" id="PIRSF036565">
    <property type="entry name" value="Pyruvt_ip_decrb"/>
    <property type="match status" value="1"/>
</dbReference>
<feature type="domain" description="Thiamine pyrophosphate enzyme N-terminal TPP-binding" evidence="13">
    <location>
        <begin position="13"/>
        <end position="115"/>
    </location>
</feature>
<dbReference type="Proteomes" id="UP000318709">
    <property type="component" value="Chromosome"/>
</dbReference>
<protein>
    <submittedName>
        <fullName evidence="14">Alpha-keto acid decarboxylase family protein</fullName>
    </submittedName>
</protein>
<dbReference type="GO" id="GO:0000949">
    <property type="term" value="P:aromatic amino acid family catabolic process to alcohol via Ehrlich pathway"/>
    <property type="evidence" value="ECO:0007669"/>
    <property type="project" value="TreeGrafter"/>
</dbReference>
<dbReference type="OrthoDB" id="4494979at2"/>
<dbReference type="InterPro" id="IPR029061">
    <property type="entry name" value="THDP-binding"/>
</dbReference>
<comment type="cofactor">
    <cofactor evidence="2">
        <name>thiamine diphosphate</name>
        <dbReference type="ChEBI" id="CHEBI:58937"/>
    </cofactor>
</comment>
<comment type="cofactor">
    <cofactor evidence="1">
        <name>a metal cation</name>
        <dbReference type="ChEBI" id="CHEBI:25213"/>
    </cofactor>
</comment>
<evidence type="ECO:0000256" key="10">
    <source>
        <dbReference type="RuleBase" id="RU362132"/>
    </source>
</evidence>
<dbReference type="InterPro" id="IPR011766">
    <property type="entry name" value="TPP_enzyme_TPP-bd"/>
</dbReference>
<evidence type="ECO:0000313" key="14">
    <source>
        <dbReference type="EMBL" id="QDH14184.1"/>
    </source>
</evidence>
<keyword evidence="6 9" id="KW-0460">Magnesium</keyword>
<dbReference type="Pfam" id="PF00205">
    <property type="entry name" value="TPP_enzyme_M"/>
    <property type="match status" value="1"/>
</dbReference>
<evidence type="ECO:0000256" key="7">
    <source>
        <dbReference type="ARBA" id="ARBA00023052"/>
    </source>
</evidence>
<dbReference type="Gene3D" id="3.40.50.970">
    <property type="match status" value="2"/>
</dbReference>
<evidence type="ECO:0000259" key="13">
    <source>
        <dbReference type="Pfam" id="PF02776"/>
    </source>
</evidence>
<dbReference type="InterPro" id="IPR012000">
    <property type="entry name" value="Thiamin_PyroP_enz_cen_dom"/>
</dbReference>
<keyword evidence="4 9" id="KW-0479">Metal-binding</keyword>
<organism evidence="14 15">
    <name type="scientific">Formicincola oecophyllae</name>
    <dbReference type="NCBI Taxonomy" id="2558361"/>
    <lineage>
        <taxon>Bacteria</taxon>
        <taxon>Pseudomonadati</taxon>
        <taxon>Pseudomonadota</taxon>
        <taxon>Alphaproteobacteria</taxon>
        <taxon>Acetobacterales</taxon>
        <taxon>Acetobacteraceae</taxon>
        <taxon>Formicincola</taxon>
    </lineage>
</organism>
<dbReference type="PANTHER" id="PTHR43452:SF30">
    <property type="entry name" value="PYRUVATE DECARBOXYLASE ISOZYME 1-RELATED"/>
    <property type="match status" value="1"/>
</dbReference>
<evidence type="ECO:0000259" key="12">
    <source>
        <dbReference type="Pfam" id="PF02775"/>
    </source>
</evidence>
<dbReference type="EMBL" id="CP038231">
    <property type="protein sequence ID" value="QDH14184.1"/>
    <property type="molecule type" value="Genomic_DNA"/>
</dbReference>
<feature type="domain" description="Thiamine pyrophosphate enzyme central" evidence="11">
    <location>
        <begin position="207"/>
        <end position="304"/>
    </location>
</feature>
<evidence type="ECO:0000256" key="4">
    <source>
        <dbReference type="ARBA" id="ARBA00022723"/>
    </source>
</evidence>
<accession>A0A4Y6UAF3</accession>
<dbReference type="CDD" id="cd02005">
    <property type="entry name" value="TPP_PDC_IPDC"/>
    <property type="match status" value="1"/>
</dbReference>
<evidence type="ECO:0000256" key="5">
    <source>
        <dbReference type="ARBA" id="ARBA00022793"/>
    </source>
</evidence>
<dbReference type="GO" id="GO:0004737">
    <property type="term" value="F:pyruvate decarboxylase activity"/>
    <property type="evidence" value="ECO:0007669"/>
    <property type="project" value="TreeGrafter"/>
</dbReference>
<proteinExistence type="inferred from homology"/>
<dbReference type="InterPro" id="IPR012001">
    <property type="entry name" value="Thiamin_PyroP_enz_TPP-bd_dom"/>
</dbReference>
<keyword evidence="15" id="KW-1185">Reference proteome</keyword>
<dbReference type="AlphaFoldDB" id="A0A4Y6UAF3"/>
<evidence type="ECO:0000256" key="9">
    <source>
        <dbReference type="PIRSR" id="PIRSR036565-2"/>
    </source>
</evidence>
<evidence type="ECO:0000256" key="6">
    <source>
        <dbReference type="ARBA" id="ARBA00022842"/>
    </source>
</evidence>
<feature type="binding site" evidence="9">
    <location>
        <position position="487"/>
    </location>
    <ligand>
        <name>Mg(2+)</name>
        <dbReference type="ChEBI" id="CHEBI:18420"/>
    </ligand>
</feature>
<dbReference type="KEGG" id="swf:E3E12_08250"/>
<evidence type="ECO:0000256" key="1">
    <source>
        <dbReference type="ARBA" id="ARBA00001920"/>
    </source>
</evidence>
<evidence type="ECO:0000256" key="2">
    <source>
        <dbReference type="ARBA" id="ARBA00001964"/>
    </source>
</evidence>
<reference evidence="14 15" key="1">
    <citation type="submission" date="2019-03" db="EMBL/GenBank/DDBJ databases">
        <title>The complete genome sequence of Swingsia_sp. F3b2 LMG30590(T).</title>
        <authorList>
            <person name="Chua K.-O."/>
            <person name="Chan K.-G."/>
            <person name="See-Too W.-S."/>
        </authorList>
    </citation>
    <scope>NUCLEOTIDE SEQUENCE [LARGE SCALE GENOMIC DNA]</scope>
    <source>
        <strain evidence="14 15">F3b2</strain>
    </source>
</reference>
<dbReference type="SUPFAM" id="SSF52467">
    <property type="entry name" value="DHS-like NAD/FAD-binding domain"/>
    <property type="match status" value="1"/>
</dbReference>
<dbReference type="InterPro" id="IPR029035">
    <property type="entry name" value="DHS-like_NAD/FAD-binding_dom"/>
</dbReference>
<keyword evidence="7 10" id="KW-0786">Thiamine pyrophosphate</keyword>
<dbReference type="InterPro" id="IPR047214">
    <property type="entry name" value="TPP_PDC_IPDC"/>
</dbReference>
<dbReference type="CDD" id="cd07038">
    <property type="entry name" value="TPP_PYR_PDC_IPDC_like"/>
    <property type="match status" value="1"/>
</dbReference>
<feature type="binding site" evidence="9">
    <location>
        <position position="485"/>
    </location>
    <ligand>
        <name>Mg(2+)</name>
        <dbReference type="ChEBI" id="CHEBI:18420"/>
    </ligand>
</feature>
<keyword evidence="8" id="KW-0456">Lyase</keyword>
<dbReference type="Gene3D" id="3.40.50.1220">
    <property type="entry name" value="TPP-binding domain"/>
    <property type="match status" value="1"/>
</dbReference>
<comment type="cofactor">
    <cofactor evidence="9">
        <name>Mg(2+)</name>
        <dbReference type="ChEBI" id="CHEBI:18420"/>
    </cofactor>
    <text evidence="9">Binds 1 Mg(2+) per subunit.</text>
</comment>
<dbReference type="GO" id="GO:0005829">
    <property type="term" value="C:cytosol"/>
    <property type="evidence" value="ECO:0007669"/>
    <property type="project" value="TreeGrafter"/>
</dbReference>
<dbReference type="PANTHER" id="PTHR43452">
    <property type="entry name" value="PYRUVATE DECARBOXYLASE"/>
    <property type="match status" value="1"/>
</dbReference>